<keyword evidence="7" id="KW-1185">Reference proteome</keyword>
<evidence type="ECO:0000256" key="2">
    <source>
        <dbReference type="ARBA" id="ARBA00023125"/>
    </source>
</evidence>
<comment type="caution">
    <text evidence="6">The sequence shown here is derived from an EMBL/GenBank/DDBJ whole genome shotgun (WGS) entry which is preliminary data.</text>
</comment>
<dbReference type="EMBL" id="JBHRSB010000005">
    <property type="protein sequence ID" value="MFC3001748.1"/>
    <property type="molecule type" value="Genomic_DNA"/>
</dbReference>
<evidence type="ECO:0000256" key="3">
    <source>
        <dbReference type="ARBA" id="ARBA00023163"/>
    </source>
</evidence>
<dbReference type="PANTHER" id="PTHR30055">
    <property type="entry name" value="HTH-TYPE TRANSCRIPTIONAL REGULATOR RUTR"/>
    <property type="match status" value="1"/>
</dbReference>
<dbReference type="Proteomes" id="UP001595420">
    <property type="component" value="Unassembled WGS sequence"/>
</dbReference>
<feature type="DNA-binding region" description="H-T-H motif" evidence="4">
    <location>
        <begin position="40"/>
        <end position="59"/>
    </location>
</feature>
<dbReference type="Pfam" id="PF17935">
    <property type="entry name" value="TetR_C_27"/>
    <property type="match status" value="1"/>
</dbReference>
<dbReference type="RefSeq" id="WP_216837829.1">
    <property type="nucleotide sequence ID" value="NZ_JAFNJS010000005.1"/>
</dbReference>
<keyword evidence="1" id="KW-0805">Transcription regulation</keyword>
<accession>A0ABV7BWK8</accession>
<feature type="domain" description="HTH tetR-type" evidence="5">
    <location>
        <begin position="17"/>
        <end position="77"/>
    </location>
</feature>
<dbReference type="InterPro" id="IPR050109">
    <property type="entry name" value="HTH-type_TetR-like_transc_reg"/>
</dbReference>
<proteinExistence type="predicted"/>
<sequence>MSTSTREAAQRRGATAEETRRRIEDMAETLFRTIGYQKTTVADIARELGMSPANIYRFYPSKSAINEVIAARMLDGVEAELWAIARGRGTATERLRTLLETLHHRHMALFFTQRRLHDMVTAAMAEHWGVVERFIEGIRTAIRHVLMDGAASGEFARLDADATATAIKMATIGFMHPVLIAECGLRDEPEEEMAGKLGLVIELLLRGLRP</sequence>
<reference evidence="7" key="1">
    <citation type="journal article" date="2019" name="Int. J. Syst. Evol. Microbiol.">
        <title>The Global Catalogue of Microorganisms (GCM) 10K type strain sequencing project: providing services to taxonomists for standard genome sequencing and annotation.</title>
        <authorList>
            <consortium name="The Broad Institute Genomics Platform"/>
            <consortium name="The Broad Institute Genome Sequencing Center for Infectious Disease"/>
            <person name="Wu L."/>
            <person name="Ma J."/>
        </authorList>
    </citation>
    <scope>NUCLEOTIDE SEQUENCE [LARGE SCALE GENOMIC DNA]</scope>
    <source>
        <strain evidence="7">CGMCC 1.16855</strain>
    </source>
</reference>
<dbReference type="InterPro" id="IPR041478">
    <property type="entry name" value="TetR_C_27"/>
</dbReference>
<evidence type="ECO:0000313" key="7">
    <source>
        <dbReference type="Proteomes" id="UP001595420"/>
    </source>
</evidence>
<evidence type="ECO:0000256" key="1">
    <source>
        <dbReference type="ARBA" id="ARBA00023015"/>
    </source>
</evidence>
<keyword evidence="2 4" id="KW-0238">DNA-binding</keyword>
<protein>
    <submittedName>
        <fullName evidence="6">TetR/AcrR family transcriptional regulator</fullName>
    </submittedName>
</protein>
<dbReference type="InterPro" id="IPR001647">
    <property type="entry name" value="HTH_TetR"/>
</dbReference>
<gene>
    <name evidence="6" type="ORF">ACFOD3_17710</name>
</gene>
<evidence type="ECO:0000313" key="6">
    <source>
        <dbReference type="EMBL" id="MFC3001748.1"/>
    </source>
</evidence>
<evidence type="ECO:0000259" key="5">
    <source>
        <dbReference type="PROSITE" id="PS50977"/>
    </source>
</evidence>
<organism evidence="6 7">
    <name type="scientific">Falsiroseomonas tokyonensis</name>
    <dbReference type="NCBI Taxonomy" id="430521"/>
    <lineage>
        <taxon>Bacteria</taxon>
        <taxon>Pseudomonadati</taxon>
        <taxon>Pseudomonadota</taxon>
        <taxon>Alphaproteobacteria</taxon>
        <taxon>Acetobacterales</taxon>
        <taxon>Roseomonadaceae</taxon>
        <taxon>Falsiroseomonas</taxon>
    </lineage>
</organism>
<keyword evidence="3" id="KW-0804">Transcription</keyword>
<dbReference type="Pfam" id="PF00440">
    <property type="entry name" value="TetR_N"/>
    <property type="match status" value="1"/>
</dbReference>
<dbReference type="PROSITE" id="PS50977">
    <property type="entry name" value="HTH_TETR_2"/>
    <property type="match status" value="1"/>
</dbReference>
<name>A0ABV7BWK8_9PROT</name>
<dbReference type="PANTHER" id="PTHR30055:SF151">
    <property type="entry name" value="TRANSCRIPTIONAL REGULATORY PROTEIN"/>
    <property type="match status" value="1"/>
</dbReference>
<evidence type="ECO:0000256" key="4">
    <source>
        <dbReference type="PROSITE-ProRule" id="PRU00335"/>
    </source>
</evidence>